<keyword evidence="4 8" id="KW-0812">Transmembrane</keyword>
<keyword evidence="7 8" id="KW-0998">Cell outer membrane</keyword>
<gene>
    <name evidence="13" type="ORF">Q765_05790</name>
</gene>
<dbReference type="Pfam" id="PF07715">
    <property type="entry name" value="Plug"/>
    <property type="match status" value="1"/>
</dbReference>
<dbReference type="GO" id="GO:0009279">
    <property type="term" value="C:cell outer membrane"/>
    <property type="evidence" value="ECO:0007669"/>
    <property type="project" value="UniProtKB-SubCell"/>
</dbReference>
<keyword evidence="10" id="KW-0732">Signal</keyword>
<evidence type="ECO:0000259" key="12">
    <source>
        <dbReference type="Pfam" id="PF07715"/>
    </source>
</evidence>
<dbReference type="Gene3D" id="2.170.130.10">
    <property type="entry name" value="TonB-dependent receptor, plug domain"/>
    <property type="match status" value="1"/>
</dbReference>
<evidence type="ECO:0000256" key="9">
    <source>
        <dbReference type="RuleBase" id="RU003357"/>
    </source>
</evidence>
<keyword evidence="6 8" id="KW-0472">Membrane</keyword>
<dbReference type="AlphaFoldDB" id="A0A0A2M7N8"/>
<keyword evidence="3 8" id="KW-1134">Transmembrane beta strand</keyword>
<evidence type="ECO:0000256" key="5">
    <source>
        <dbReference type="ARBA" id="ARBA00023077"/>
    </source>
</evidence>
<comment type="caution">
    <text evidence="13">The sequence shown here is derived from an EMBL/GenBank/DDBJ whole genome shotgun (WGS) entry which is preliminary data.</text>
</comment>
<keyword evidence="13" id="KW-0675">Receptor</keyword>
<dbReference type="PROSITE" id="PS52016">
    <property type="entry name" value="TONB_DEPENDENT_REC_3"/>
    <property type="match status" value="1"/>
</dbReference>
<evidence type="ECO:0000256" key="2">
    <source>
        <dbReference type="ARBA" id="ARBA00022448"/>
    </source>
</evidence>
<dbReference type="Gene3D" id="2.40.170.20">
    <property type="entry name" value="TonB-dependent receptor, beta-barrel domain"/>
    <property type="match status" value="1"/>
</dbReference>
<comment type="subcellular location">
    <subcellularLocation>
        <location evidence="1 8">Cell outer membrane</location>
        <topology evidence="1 8">Multi-pass membrane protein</topology>
    </subcellularLocation>
</comment>
<dbReference type="Proteomes" id="UP000030152">
    <property type="component" value="Unassembled WGS sequence"/>
</dbReference>
<name>A0A0A2M7N8_9FLAO</name>
<evidence type="ECO:0000256" key="4">
    <source>
        <dbReference type="ARBA" id="ARBA00022692"/>
    </source>
</evidence>
<evidence type="ECO:0000259" key="11">
    <source>
        <dbReference type="Pfam" id="PF00593"/>
    </source>
</evidence>
<dbReference type="InterPro" id="IPR008969">
    <property type="entry name" value="CarboxyPept-like_regulatory"/>
</dbReference>
<proteinExistence type="inferred from homology"/>
<keyword evidence="5 9" id="KW-0798">TonB box</keyword>
<comment type="similarity">
    <text evidence="8 9">Belongs to the TonB-dependent receptor family.</text>
</comment>
<dbReference type="Gene3D" id="2.60.40.1120">
    <property type="entry name" value="Carboxypeptidase-like, regulatory domain"/>
    <property type="match status" value="1"/>
</dbReference>
<dbReference type="InterPro" id="IPR012910">
    <property type="entry name" value="Plug_dom"/>
</dbReference>
<feature type="chain" id="PRO_5001991775" evidence="10">
    <location>
        <begin position="19"/>
        <end position="756"/>
    </location>
</feature>
<dbReference type="SUPFAM" id="SSF56935">
    <property type="entry name" value="Porins"/>
    <property type="match status" value="1"/>
</dbReference>
<dbReference type="Pfam" id="PF13715">
    <property type="entry name" value="CarbopepD_reg_2"/>
    <property type="match status" value="1"/>
</dbReference>
<dbReference type="InterPro" id="IPR039426">
    <property type="entry name" value="TonB-dep_rcpt-like"/>
</dbReference>
<dbReference type="eggNOG" id="COG1629">
    <property type="taxonomic scope" value="Bacteria"/>
</dbReference>
<dbReference type="InterPro" id="IPR000531">
    <property type="entry name" value="Beta-barrel_TonB"/>
</dbReference>
<dbReference type="STRING" id="1121895.GCA_000378485_01381"/>
<dbReference type="OrthoDB" id="1109239at2"/>
<dbReference type="InterPro" id="IPR036942">
    <property type="entry name" value="Beta-barrel_TonB_sf"/>
</dbReference>
<evidence type="ECO:0000256" key="1">
    <source>
        <dbReference type="ARBA" id="ARBA00004571"/>
    </source>
</evidence>
<protein>
    <submittedName>
        <fullName evidence="13">TonB-dependent receptor</fullName>
    </submittedName>
</protein>
<dbReference type="eggNOG" id="COG4771">
    <property type="taxonomic scope" value="Bacteria"/>
</dbReference>
<evidence type="ECO:0000256" key="7">
    <source>
        <dbReference type="ARBA" id="ARBA00023237"/>
    </source>
</evidence>
<accession>A0A0A2M7N8</accession>
<dbReference type="RefSeq" id="WP_020212518.1">
    <property type="nucleotide sequence ID" value="NZ_JRLX01000004.1"/>
</dbReference>
<dbReference type="InterPro" id="IPR037066">
    <property type="entry name" value="Plug_dom_sf"/>
</dbReference>
<dbReference type="SUPFAM" id="SSF49464">
    <property type="entry name" value="Carboxypeptidase regulatory domain-like"/>
    <property type="match status" value="1"/>
</dbReference>
<evidence type="ECO:0000313" key="14">
    <source>
        <dbReference type="Proteomes" id="UP000030152"/>
    </source>
</evidence>
<evidence type="ECO:0000256" key="10">
    <source>
        <dbReference type="SAM" id="SignalP"/>
    </source>
</evidence>
<keyword evidence="14" id="KW-1185">Reference proteome</keyword>
<dbReference type="EMBL" id="JRLX01000004">
    <property type="protein sequence ID" value="KGO87641.1"/>
    <property type="molecule type" value="Genomic_DNA"/>
</dbReference>
<organism evidence="13 14">
    <name type="scientific">Flavobacterium rivuli WB 3.3-2 = DSM 21788</name>
    <dbReference type="NCBI Taxonomy" id="1121895"/>
    <lineage>
        <taxon>Bacteria</taxon>
        <taxon>Pseudomonadati</taxon>
        <taxon>Bacteroidota</taxon>
        <taxon>Flavobacteriia</taxon>
        <taxon>Flavobacteriales</taxon>
        <taxon>Flavobacteriaceae</taxon>
        <taxon>Flavobacterium</taxon>
    </lineage>
</organism>
<evidence type="ECO:0000256" key="3">
    <source>
        <dbReference type="ARBA" id="ARBA00022452"/>
    </source>
</evidence>
<feature type="domain" description="TonB-dependent receptor-like beta-barrel" evidence="11">
    <location>
        <begin position="311"/>
        <end position="713"/>
    </location>
</feature>
<evidence type="ECO:0000256" key="6">
    <source>
        <dbReference type="ARBA" id="ARBA00023136"/>
    </source>
</evidence>
<keyword evidence="2 8" id="KW-0813">Transport</keyword>
<evidence type="ECO:0000313" key="13">
    <source>
        <dbReference type="EMBL" id="KGO87641.1"/>
    </source>
</evidence>
<dbReference type="Pfam" id="PF00593">
    <property type="entry name" value="TonB_dep_Rec_b-barrel"/>
    <property type="match status" value="1"/>
</dbReference>
<feature type="signal peptide" evidence="10">
    <location>
        <begin position="1"/>
        <end position="18"/>
    </location>
</feature>
<evidence type="ECO:0000256" key="8">
    <source>
        <dbReference type="PROSITE-ProRule" id="PRU01360"/>
    </source>
</evidence>
<feature type="domain" description="TonB-dependent receptor plug" evidence="12">
    <location>
        <begin position="118"/>
        <end position="219"/>
    </location>
</feature>
<sequence length="756" mass="85599">MHKLFLIAFLLCATLLQAQETISGKVLDEQNQPLPGASVYWKDTSVSTSSGNDGTFTIPYNPQNMYLVISYIGYVTDTVHVHTPQFISRKLTPQKSSDLTEVVVDKTRKSLERSQLKTANVTTMGSKELLKAACCNIAESFETNPSIDVNFTDALTGTKQIKMLGLTSPYLLIAEENIPAIRGASQAYGLSFVPGTWVESIQITKGAGPVVNGYESISGQINYELLKPMNDIPFFLNAYGDTGSRFELNTHFNKKVSDKWSSSLFLHGNARVAKNDMNNDGFLDNPLGKQFNIMNRWQYADAEKGWVSFLNFRYMRDEKQGGQLDFDPDRDKFTTNNWGSEINTDKADVSAKLGYVFPDMPYQSIGLQTAFNWHKQESYFGFNQYNIQQKSLYSNLIFNSIISNTLNKFATGINFTYDDYNEYVYVNQLNGFNGDRYDRIDNSAGAFFEYTYDNANNFSVVLGGRFDVHNRLGAFVTPRLHMRYNPWKSATIRASAGRGKRAANIFAENQALFGSSRVFQVLPQGAGGKVYGLNPEIAWNYGVSFVQNFPVFGKNAEFVVDFYRTDFSNQVVVDLYASPQQALFYNLNGKSYANSLQVELNYEITRHFNIRTAYKYYDIKTNYVTAGAQERPLQAKNRFFANVAYETHVHEGGKQWKFDVTYNWMGKQRLPNTATNPVEDRMGNYSPSFSLFNAQVTRSFSSVFEMYAGAENIGNYRQKKAILGADDPFGAYFDSSIVYAPIFGQMYYMGLRFKVK</sequence>
<reference evidence="13 14" key="1">
    <citation type="submission" date="2013-09" db="EMBL/GenBank/DDBJ databases">
        <authorList>
            <person name="Zeng Z."/>
            <person name="Chen C."/>
        </authorList>
    </citation>
    <scope>NUCLEOTIDE SEQUENCE [LARGE SCALE GENOMIC DNA]</scope>
    <source>
        <strain evidence="13 14">WB 3.3-2</strain>
    </source>
</reference>